<name>A0AAQ3S8B4_VIGMU</name>
<dbReference type="Proteomes" id="UP001374535">
    <property type="component" value="Chromosome 2"/>
</dbReference>
<evidence type="ECO:0000313" key="1">
    <source>
        <dbReference type="EMBL" id="WVZ19354.1"/>
    </source>
</evidence>
<accession>A0AAQ3S8B4</accession>
<proteinExistence type="predicted"/>
<organism evidence="1 2">
    <name type="scientific">Vigna mungo</name>
    <name type="common">Black gram</name>
    <name type="synonym">Phaseolus mungo</name>
    <dbReference type="NCBI Taxonomy" id="3915"/>
    <lineage>
        <taxon>Eukaryota</taxon>
        <taxon>Viridiplantae</taxon>
        <taxon>Streptophyta</taxon>
        <taxon>Embryophyta</taxon>
        <taxon>Tracheophyta</taxon>
        <taxon>Spermatophyta</taxon>
        <taxon>Magnoliopsida</taxon>
        <taxon>eudicotyledons</taxon>
        <taxon>Gunneridae</taxon>
        <taxon>Pentapetalae</taxon>
        <taxon>rosids</taxon>
        <taxon>fabids</taxon>
        <taxon>Fabales</taxon>
        <taxon>Fabaceae</taxon>
        <taxon>Papilionoideae</taxon>
        <taxon>50 kb inversion clade</taxon>
        <taxon>NPAAA clade</taxon>
        <taxon>indigoferoid/millettioid clade</taxon>
        <taxon>Phaseoleae</taxon>
        <taxon>Vigna</taxon>
    </lineage>
</organism>
<dbReference type="AlphaFoldDB" id="A0AAQ3S8B4"/>
<gene>
    <name evidence="1" type="ORF">V8G54_006676</name>
</gene>
<protein>
    <submittedName>
        <fullName evidence="1">Uncharacterized protein</fullName>
    </submittedName>
</protein>
<evidence type="ECO:0000313" key="2">
    <source>
        <dbReference type="Proteomes" id="UP001374535"/>
    </source>
</evidence>
<dbReference type="EMBL" id="CP144699">
    <property type="protein sequence ID" value="WVZ19354.1"/>
    <property type="molecule type" value="Genomic_DNA"/>
</dbReference>
<sequence>MFNIVSNSFRFHEGQLHGTLMQKYSLKIQRYASNPSTILKVTHNYSLHNSCNNINSYERSGGSRGYMFSCSDQARRKAKTCFSFSNKLLLQSCISENVRPLCI</sequence>
<keyword evidence="2" id="KW-1185">Reference proteome</keyword>
<reference evidence="1 2" key="1">
    <citation type="journal article" date="2023" name="Life. Sci Alliance">
        <title>Evolutionary insights into 3D genome organization and epigenetic landscape of Vigna mungo.</title>
        <authorList>
            <person name="Junaid A."/>
            <person name="Singh B."/>
            <person name="Bhatia S."/>
        </authorList>
    </citation>
    <scope>NUCLEOTIDE SEQUENCE [LARGE SCALE GENOMIC DNA]</scope>
    <source>
        <strain evidence="1">Urdbean</strain>
    </source>
</reference>